<dbReference type="Ensembl" id="ENSPSIT00000004426.1">
    <property type="protein sequence ID" value="ENSPSIP00000004403.1"/>
    <property type="gene ID" value="ENSPSIG00000004138.1"/>
</dbReference>
<sequence length="290" mass="33109">MKPTQTPRLLRSQNDSVYNMSHSKGIPELPPLPTSTTTEPSELYQVVLKNSYYPPLMQRVSWTLAVPFKEQRCFRSPSDSIANNYTLTARDLKLKDLHKMVPLAMARAVLGSVKQRAISPPSKQFAPSEKRLKLTQLSKCDTERTTPTQLYSIGSGSVYSDRDSPELDIIHYSDSQPLTPEEQLVVMLQHEEKIHKQEESPTESDIERYCYYIHNGIRKDMLAPQDKEVKDMILKQIPNNFLTDPNLENLLYSLTEEIQDDYHISLMKNIGKKANLSVVLADAVIFVVQN</sequence>
<reference evidence="1" key="3">
    <citation type="submission" date="2025-08" db="UniProtKB">
        <authorList>
            <consortium name="Ensembl"/>
        </authorList>
    </citation>
    <scope>IDENTIFICATION</scope>
</reference>
<dbReference type="eggNOG" id="KOG3595">
    <property type="taxonomic scope" value="Eukaryota"/>
</dbReference>
<protein>
    <submittedName>
        <fullName evidence="1">Dynein heavy chain 3, axonemal-like</fullName>
    </submittedName>
</protein>
<dbReference type="HOGENOM" id="CLU_959643_0_0_1"/>
<accession>K7F8P3</accession>
<dbReference type="RefSeq" id="XP_006123875.1">
    <property type="nucleotide sequence ID" value="XM_006123813.2"/>
</dbReference>
<dbReference type="OrthoDB" id="9426310at2759"/>
<reference evidence="1" key="4">
    <citation type="submission" date="2025-09" db="UniProtKB">
        <authorList>
            <consortium name="Ensembl"/>
        </authorList>
    </citation>
    <scope>IDENTIFICATION</scope>
</reference>
<keyword evidence="2" id="KW-1185">Reference proteome</keyword>
<dbReference type="KEGG" id="pss:102458454"/>
<dbReference type="AlphaFoldDB" id="K7F8P3"/>
<reference evidence="2" key="1">
    <citation type="submission" date="2011-10" db="EMBL/GenBank/DDBJ databases">
        <authorList>
            <consortium name="Soft-shell Turtle Genome Consortium"/>
        </authorList>
    </citation>
    <scope>NUCLEOTIDE SEQUENCE [LARGE SCALE GENOMIC DNA]</scope>
    <source>
        <strain evidence="2">Daiwa-1</strain>
    </source>
</reference>
<reference evidence="2" key="2">
    <citation type="journal article" date="2013" name="Nat. Genet.">
        <title>The draft genomes of soft-shell turtle and green sea turtle yield insights into the development and evolution of the turtle-specific body plan.</title>
        <authorList>
            <person name="Wang Z."/>
            <person name="Pascual-Anaya J."/>
            <person name="Zadissa A."/>
            <person name="Li W."/>
            <person name="Niimura Y."/>
            <person name="Huang Z."/>
            <person name="Li C."/>
            <person name="White S."/>
            <person name="Xiong Z."/>
            <person name="Fang D."/>
            <person name="Wang B."/>
            <person name="Ming Y."/>
            <person name="Chen Y."/>
            <person name="Zheng Y."/>
            <person name="Kuraku S."/>
            <person name="Pignatelli M."/>
            <person name="Herrero J."/>
            <person name="Beal K."/>
            <person name="Nozawa M."/>
            <person name="Li Q."/>
            <person name="Wang J."/>
            <person name="Zhang H."/>
            <person name="Yu L."/>
            <person name="Shigenobu S."/>
            <person name="Wang J."/>
            <person name="Liu J."/>
            <person name="Flicek P."/>
            <person name="Searle S."/>
            <person name="Wang J."/>
            <person name="Kuratani S."/>
            <person name="Yin Y."/>
            <person name="Aken B."/>
            <person name="Zhang G."/>
            <person name="Irie N."/>
        </authorList>
    </citation>
    <scope>NUCLEOTIDE SEQUENCE [LARGE SCALE GENOMIC DNA]</scope>
    <source>
        <strain evidence="2">Daiwa-1</strain>
    </source>
</reference>
<dbReference type="Proteomes" id="UP000007267">
    <property type="component" value="Unassembled WGS sequence"/>
</dbReference>
<dbReference type="RefSeq" id="XP_006123874.1">
    <property type="nucleotide sequence ID" value="XM_006123812.1"/>
</dbReference>
<evidence type="ECO:0000313" key="2">
    <source>
        <dbReference type="Proteomes" id="UP000007267"/>
    </source>
</evidence>
<name>K7F8P3_PELSI</name>
<evidence type="ECO:0000313" key="1">
    <source>
        <dbReference type="Ensembl" id="ENSPSIP00000004403.1"/>
    </source>
</evidence>
<dbReference type="EMBL" id="AGCU01092137">
    <property type="status" value="NOT_ANNOTATED_CDS"/>
    <property type="molecule type" value="Genomic_DNA"/>
</dbReference>
<dbReference type="GeneTree" id="ENSGT00940000171876"/>
<organism evidence="1 2">
    <name type="scientific">Pelodiscus sinensis</name>
    <name type="common">Chinese softshell turtle</name>
    <name type="synonym">Trionyx sinensis</name>
    <dbReference type="NCBI Taxonomy" id="13735"/>
    <lineage>
        <taxon>Eukaryota</taxon>
        <taxon>Metazoa</taxon>
        <taxon>Chordata</taxon>
        <taxon>Craniata</taxon>
        <taxon>Vertebrata</taxon>
        <taxon>Euteleostomi</taxon>
        <taxon>Archelosauria</taxon>
        <taxon>Testudinata</taxon>
        <taxon>Testudines</taxon>
        <taxon>Cryptodira</taxon>
        <taxon>Trionychia</taxon>
        <taxon>Trionychidae</taxon>
        <taxon>Pelodiscus</taxon>
    </lineage>
</organism>
<dbReference type="EMBL" id="AGCU01092138">
    <property type="status" value="NOT_ANNOTATED_CDS"/>
    <property type="molecule type" value="Genomic_DNA"/>
</dbReference>
<proteinExistence type="predicted"/>
<dbReference type="STRING" id="13735.ENSPSIP00000004403"/>